<dbReference type="PROSITE" id="PS00678">
    <property type="entry name" value="WD_REPEATS_1"/>
    <property type="match status" value="1"/>
</dbReference>
<evidence type="ECO:0000313" key="6">
    <source>
        <dbReference type="Proteomes" id="UP000326759"/>
    </source>
</evidence>
<dbReference type="PANTHER" id="PTHR45903:SF1">
    <property type="entry name" value="GLUTAMATE-RICH WD REPEAT-CONTAINING PROTEIN 1"/>
    <property type="match status" value="1"/>
</dbReference>
<evidence type="ECO:0000256" key="1">
    <source>
        <dbReference type="ARBA" id="ARBA00022574"/>
    </source>
</evidence>
<organism evidence="5 6">
    <name type="scientific">Armadillidium nasatum</name>
    <dbReference type="NCBI Taxonomy" id="96803"/>
    <lineage>
        <taxon>Eukaryota</taxon>
        <taxon>Metazoa</taxon>
        <taxon>Ecdysozoa</taxon>
        <taxon>Arthropoda</taxon>
        <taxon>Crustacea</taxon>
        <taxon>Multicrustacea</taxon>
        <taxon>Malacostraca</taxon>
        <taxon>Eumalacostraca</taxon>
        <taxon>Peracarida</taxon>
        <taxon>Isopoda</taxon>
        <taxon>Oniscidea</taxon>
        <taxon>Crinocheta</taxon>
        <taxon>Armadillidiidae</taxon>
        <taxon>Armadillidium</taxon>
    </lineage>
</organism>
<keyword evidence="2" id="KW-0677">Repeat</keyword>
<dbReference type="Gene3D" id="2.130.10.10">
    <property type="entry name" value="YVTN repeat-like/Quinoprotein amine dehydrogenase"/>
    <property type="match status" value="1"/>
</dbReference>
<dbReference type="PANTHER" id="PTHR45903">
    <property type="entry name" value="GLUTAMATE-RICH WD REPEAT-CONTAINING PROTEIN 1"/>
    <property type="match status" value="1"/>
</dbReference>
<dbReference type="Pfam" id="PF00400">
    <property type="entry name" value="WD40"/>
    <property type="match status" value="3"/>
</dbReference>
<dbReference type="PRINTS" id="PR00320">
    <property type="entry name" value="GPROTEINBRPT"/>
</dbReference>
<dbReference type="GO" id="GO:0042254">
    <property type="term" value="P:ribosome biogenesis"/>
    <property type="evidence" value="ECO:0007669"/>
    <property type="project" value="TreeGrafter"/>
</dbReference>
<feature type="repeat" description="WD" evidence="4">
    <location>
        <begin position="291"/>
        <end position="332"/>
    </location>
</feature>
<dbReference type="PROSITE" id="PS50294">
    <property type="entry name" value="WD_REPEATS_REGION"/>
    <property type="match status" value="3"/>
</dbReference>
<evidence type="ECO:0000313" key="5">
    <source>
        <dbReference type="EMBL" id="KAB7501367.1"/>
    </source>
</evidence>
<gene>
    <name evidence="5" type="primary">GRWD1</name>
    <name evidence="5" type="ORF">Anas_10726</name>
</gene>
<dbReference type="InterPro" id="IPR001680">
    <property type="entry name" value="WD40_rpt"/>
</dbReference>
<reference evidence="5 6" key="1">
    <citation type="journal article" date="2019" name="PLoS Biol.">
        <title>Sex chromosomes control vertical transmission of feminizing Wolbachia symbionts in an isopod.</title>
        <authorList>
            <person name="Becking T."/>
            <person name="Chebbi M.A."/>
            <person name="Giraud I."/>
            <person name="Moumen B."/>
            <person name="Laverre T."/>
            <person name="Caubet Y."/>
            <person name="Peccoud J."/>
            <person name="Gilbert C."/>
            <person name="Cordaux R."/>
        </authorList>
    </citation>
    <scope>NUCLEOTIDE SEQUENCE [LARGE SCALE GENOMIC DNA]</scope>
    <source>
        <strain evidence="5">ANa2</strain>
        <tissue evidence="5">Whole body excluding digestive tract and cuticle</tissue>
    </source>
</reference>
<dbReference type="SMART" id="SM00320">
    <property type="entry name" value="WD40"/>
    <property type="match status" value="6"/>
</dbReference>
<proteinExistence type="predicted"/>
<sequence>MHQSVKYEAKSISLKRHLKYEICDCNFFVTNTIYGYFEICYENVEEAFVLIPNELDHKVREWSCSILNGISGVKQQQLHCKYGIRNPTLLYLYFTLYPSGSPCLSFDILKDNLGEDRNLDHPLTCYFVAGSQAERTHLNKLVLLKSVTLNDKKLAATWSELGQVNIWDLSPMLEAVEKVDEEDSTQVNVNTSPLFTFNDHGIEGFALDWSPTLPGTLATGDCSKFIFVWQPLEGGLWSVSKSPYTAHTASVEDIQWSPNEPHVFASCSVDKSVRIWDARAKPNSACMLTCANAHESDVNVIHWNRNDPFIASGGDDCKLLVWDLRKFETNMPVAHLQYHSKPICTVEWHPSDSSVLASGGEDDCVLQWDLAVERDDEAGDDSEDKEIPEQLLFIHQGQKEVKEVHWHPQVPGIILSTALSGFNIFKTISC</sequence>
<dbReference type="GO" id="GO:0005730">
    <property type="term" value="C:nucleolus"/>
    <property type="evidence" value="ECO:0007669"/>
    <property type="project" value="TreeGrafter"/>
</dbReference>
<feature type="repeat" description="WD" evidence="4">
    <location>
        <begin position="336"/>
        <end position="370"/>
    </location>
</feature>
<dbReference type="AlphaFoldDB" id="A0A5N5T587"/>
<dbReference type="EMBL" id="SEYY01010883">
    <property type="protein sequence ID" value="KAB7501367.1"/>
    <property type="molecule type" value="Genomic_DNA"/>
</dbReference>
<dbReference type="SUPFAM" id="SSF50978">
    <property type="entry name" value="WD40 repeat-like"/>
    <property type="match status" value="1"/>
</dbReference>
<evidence type="ECO:0000256" key="2">
    <source>
        <dbReference type="ARBA" id="ARBA00022737"/>
    </source>
</evidence>
<protein>
    <recommendedName>
        <fullName evidence="3">Glutamate-rich WD repeat-containing protein 1</fullName>
    </recommendedName>
</protein>
<keyword evidence="6" id="KW-1185">Reference proteome</keyword>
<dbReference type="InterPro" id="IPR036322">
    <property type="entry name" value="WD40_repeat_dom_sf"/>
</dbReference>
<evidence type="ECO:0000256" key="3">
    <source>
        <dbReference type="ARBA" id="ARBA00040876"/>
    </source>
</evidence>
<evidence type="ECO:0000256" key="4">
    <source>
        <dbReference type="PROSITE-ProRule" id="PRU00221"/>
    </source>
</evidence>
<dbReference type="InterPro" id="IPR051972">
    <property type="entry name" value="Glutamate-rich_WD_repeat"/>
</dbReference>
<dbReference type="InterPro" id="IPR019775">
    <property type="entry name" value="WD40_repeat_CS"/>
</dbReference>
<accession>A0A5N5T587</accession>
<dbReference type="Proteomes" id="UP000326759">
    <property type="component" value="Unassembled WGS sequence"/>
</dbReference>
<feature type="repeat" description="WD" evidence="4">
    <location>
        <begin position="244"/>
        <end position="277"/>
    </location>
</feature>
<dbReference type="OrthoDB" id="2161379at2759"/>
<dbReference type="InterPro" id="IPR015943">
    <property type="entry name" value="WD40/YVTN_repeat-like_dom_sf"/>
</dbReference>
<comment type="caution">
    <text evidence="5">The sequence shown here is derived from an EMBL/GenBank/DDBJ whole genome shotgun (WGS) entry which is preliminary data.</text>
</comment>
<dbReference type="InterPro" id="IPR020472">
    <property type="entry name" value="WD40_PAC1"/>
</dbReference>
<keyword evidence="1 4" id="KW-0853">WD repeat</keyword>
<dbReference type="PROSITE" id="PS50082">
    <property type="entry name" value="WD_REPEATS_2"/>
    <property type="match status" value="3"/>
</dbReference>
<name>A0A5N5T587_9CRUS</name>